<reference evidence="1 2" key="1">
    <citation type="journal article" date="2018" name="Front. Plant Sci.">
        <title>Red Clover (Trifolium pratense) and Zigzag Clover (T. medium) - A Picture of Genomic Similarities and Differences.</title>
        <authorList>
            <person name="Dluhosova J."/>
            <person name="Istvanek J."/>
            <person name="Nedelnik J."/>
            <person name="Repkova J."/>
        </authorList>
    </citation>
    <scope>NUCLEOTIDE SEQUENCE [LARGE SCALE GENOMIC DNA]</scope>
    <source>
        <strain evidence="2">cv. 10/8</strain>
        <tissue evidence="1">Leaf</tissue>
    </source>
</reference>
<sequence length="52" mass="5929">MEKVLLAARGAGVGDVRRRAVKHCMWIFCYRRATQLHVARRADLSGASRKFI</sequence>
<dbReference type="EMBL" id="LXQA010506288">
    <property type="protein sequence ID" value="MCI56060.1"/>
    <property type="molecule type" value="Genomic_DNA"/>
</dbReference>
<comment type="caution">
    <text evidence="1">The sequence shown here is derived from an EMBL/GenBank/DDBJ whole genome shotgun (WGS) entry which is preliminary data.</text>
</comment>
<dbReference type="AlphaFoldDB" id="A0A392T7D0"/>
<name>A0A392T7D0_9FABA</name>
<feature type="non-terminal residue" evidence="1">
    <location>
        <position position="52"/>
    </location>
</feature>
<proteinExistence type="predicted"/>
<protein>
    <submittedName>
        <fullName evidence="1">Uncharacterized protein</fullName>
    </submittedName>
</protein>
<organism evidence="1 2">
    <name type="scientific">Trifolium medium</name>
    <dbReference type="NCBI Taxonomy" id="97028"/>
    <lineage>
        <taxon>Eukaryota</taxon>
        <taxon>Viridiplantae</taxon>
        <taxon>Streptophyta</taxon>
        <taxon>Embryophyta</taxon>
        <taxon>Tracheophyta</taxon>
        <taxon>Spermatophyta</taxon>
        <taxon>Magnoliopsida</taxon>
        <taxon>eudicotyledons</taxon>
        <taxon>Gunneridae</taxon>
        <taxon>Pentapetalae</taxon>
        <taxon>rosids</taxon>
        <taxon>fabids</taxon>
        <taxon>Fabales</taxon>
        <taxon>Fabaceae</taxon>
        <taxon>Papilionoideae</taxon>
        <taxon>50 kb inversion clade</taxon>
        <taxon>NPAAA clade</taxon>
        <taxon>Hologalegina</taxon>
        <taxon>IRL clade</taxon>
        <taxon>Trifolieae</taxon>
        <taxon>Trifolium</taxon>
    </lineage>
</organism>
<keyword evidence="2" id="KW-1185">Reference proteome</keyword>
<evidence type="ECO:0000313" key="1">
    <source>
        <dbReference type="EMBL" id="MCI56060.1"/>
    </source>
</evidence>
<evidence type="ECO:0000313" key="2">
    <source>
        <dbReference type="Proteomes" id="UP000265520"/>
    </source>
</evidence>
<dbReference type="Proteomes" id="UP000265520">
    <property type="component" value="Unassembled WGS sequence"/>
</dbReference>
<accession>A0A392T7D0</accession>